<evidence type="ECO:0000313" key="2">
    <source>
        <dbReference type="EMBL" id="JAV64242.1"/>
    </source>
</evidence>
<feature type="compositionally biased region" description="Polar residues" evidence="1">
    <location>
        <begin position="177"/>
        <end position="186"/>
    </location>
</feature>
<evidence type="ECO:0000256" key="1">
    <source>
        <dbReference type="SAM" id="MobiDB-lite"/>
    </source>
</evidence>
<organism evidence="2">
    <name type="scientific">Photinus pyralis</name>
    <name type="common">Common eastern firefly</name>
    <name type="synonym">Lampyris pyralis</name>
    <dbReference type="NCBI Taxonomy" id="7054"/>
    <lineage>
        <taxon>Eukaryota</taxon>
        <taxon>Metazoa</taxon>
        <taxon>Ecdysozoa</taxon>
        <taxon>Arthropoda</taxon>
        <taxon>Hexapoda</taxon>
        <taxon>Insecta</taxon>
        <taxon>Pterygota</taxon>
        <taxon>Neoptera</taxon>
        <taxon>Endopterygota</taxon>
        <taxon>Coleoptera</taxon>
        <taxon>Polyphaga</taxon>
        <taxon>Elateriformia</taxon>
        <taxon>Elateroidea</taxon>
        <taxon>Lampyridae</taxon>
        <taxon>Lampyrinae</taxon>
        <taxon>Photinus</taxon>
    </lineage>
</organism>
<dbReference type="RefSeq" id="XP_031331344.1">
    <property type="nucleotide sequence ID" value="XM_031475484.1"/>
</dbReference>
<sequence>MLAAMATVTSGLLSPNSYGLSSDQTVAKMAAESGGVVESEYKRYRTVPIFSSNVDSSDSEPEEGGGVFQTAMIPKDAIPKRNKRKNFKPRCTNLNYSDSDNNEVLNLSEFSNNNNLKNVRRRKTLATPRKVIVDARQSPMDLSKANDSDSPSDDSYLTENENVADNEDDNSSENDNKIPSSFSIHNLSKPHVPEAA</sequence>
<feature type="non-terminal residue" evidence="2">
    <location>
        <position position="196"/>
    </location>
</feature>
<name>A0A1Y1KS62_PHOPY</name>
<feature type="region of interest" description="Disordered" evidence="1">
    <location>
        <begin position="134"/>
        <end position="196"/>
    </location>
</feature>
<dbReference type="AlphaFoldDB" id="A0A1Y1KS62"/>
<dbReference type="OrthoDB" id="6631245at2759"/>
<dbReference type="GeneID" id="116161971"/>
<dbReference type="EMBL" id="GEZM01075153">
    <property type="protein sequence ID" value="JAV64242.1"/>
    <property type="molecule type" value="Transcribed_RNA"/>
</dbReference>
<dbReference type="KEGG" id="ppyr:116161971"/>
<accession>A0A1Y1KS62</accession>
<feature type="compositionally biased region" description="Acidic residues" evidence="1">
    <location>
        <begin position="162"/>
        <end position="172"/>
    </location>
</feature>
<proteinExistence type="predicted"/>
<reference evidence="2" key="1">
    <citation type="journal article" date="2016" name="Sci. Rep.">
        <title>Molecular characterization of firefly nuptial gifts: a multi-omics approach sheds light on postcopulatory sexual selection.</title>
        <authorList>
            <person name="Al-Wathiqui N."/>
            <person name="Fallon T.R."/>
            <person name="South A."/>
            <person name="Weng J.K."/>
            <person name="Lewis S.M."/>
        </authorList>
    </citation>
    <scope>NUCLEOTIDE SEQUENCE</scope>
</reference>
<feature type="region of interest" description="Disordered" evidence="1">
    <location>
        <begin position="74"/>
        <end position="101"/>
    </location>
</feature>
<protein>
    <submittedName>
        <fullName evidence="2">Uncharacterized protein</fullName>
    </submittedName>
</protein>